<reference evidence="1" key="1">
    <citation type="journal article" date="2020" name="Front. Microbiol.">
        <title>Gene regulatory networks of Penicillium echinulatum 2HH and Penicillium oxalicum 114-2 inferred by a computational biology approach.</title>
        <authorList>
            <person name="Lenz A.R."/>
            <person name="Galan-Vasquez E."/>
            <person name="Balbinot E."/>
            <person name="De Abreu F.P."/>
            <person name="De Oliveira N.S."/>
            <person name="Da Rosa L.O."/>
            <person name="De Avila E Silva S."/>
            <person name="Camassola M."/>
            <person name="Dillon A.J.P."/>
            <person name="Perez-Rueda E."/>
        </authorList>
    </citation>
    <scope>NUCLEOTIDE SEQUENCE</scope>
    <source>
        <strain evidence="1">S1M29</strain>
    </source>
</reference>
<dbReference type="EMBL" id="WIWV01000061">
    <property type="protein sequence ID" value="KAF7715361.1"/>
    <property type="molecule type" value="Genomic_DNA"/>
</dbReference>
<sequence length="321" mass="35268">MASSRLPSFSSGDIVQLVCRYAPASTDLHHRGEVKGLLERVVGQGDFAAVVTNWQLSYLAATVTCSVRAGGYQSWTMKMVMNPACLWIGLYSAASSVPQDSQRSSEASSESFTGCSSVSGLLEGITAWRSLDFNNEWNPLIRGLSAFLENGTQAHEQADTEDVMHVDPVDSVDMSEDDAMTIDEDDISNVDIDIRDFPTPPPSDADIDLWEAPSPSSLDVDIDIPDSPAPATTDDDMVNIRLSQTVSSRWFPDRRCDPLNFSGAPLQVGNLDVTDRARWVRKKQSKSILLAAERRRWVRAGDKRRAWMARNFVALVGGKPV</sequence>
<gene>
    <name evidence="1" type="ORF">PECM_007101</name>
</gene>
<dbReference type="Proteomes" id="UP000631181">
    <property type="component" value="Unassembled WGS sequence"/>
</dbReference>
<protein>
    <submittedName>
        <fullName evidence="1">Uncharacterized protein</fullName>
    </submittedName>
</protein>
<dbReference type="AlphaFoldDB" id="A0A8J8WH21"/>
<name>A0A8J8WH21_9EURO</name>
<evidence type="ECO:0000313" key="2">
    <source>
        <dbReference type="Proteomes" id="UP000631181"/>
    </source>
</evidence>
<keyword evidence="2" id="KW-1185">Reference proteome</keyword>
<accession>A0A8J8WH21</accession>
<evidence type="ECO:0000313" key="1">
    <source>
        <dbReference type="EMBL" id="KAF7715361.1"/>
    </source>
</evidence>
<organism evidence="1 2">
    <name type="scientific">Penicillium ucsense</name>
    <dbReference type="NCBI Taxonomy" id="2839758"/>
    <lineage>
        <taxon>Eukaryota</taxon>
        <taxon>Fungi</taxon>
        <taxon>Dikarya</taxon>
        <taxon>Ascomycota</taxon>
        <taxon>Pezizomycotina</taxon>
        <taxon>Eurotiomycetes</taxon>
        <taxon>Eurotiomycetidae</taxon>
        <taxon>Eurotiales</taxon>
        <taxon>Aspergillaceae</taxon>
        <taxon>Penicillium</taxon>
    </lineage>
</organism>
<proteinExistence type="predicted"/>
<comment type="caution">
    <text evidence="1">The sequence shown here is derived from an EMBL/GenBank/DDBJ whole genome shotgun (WGS) entry which is preliminary data.</text>
</comment>